<dbReference type="AlphaFoldDB" id="A0A9P5YR24"/>
<evidence type="ECO:0000313" key="3">
    <source>
        <dbReference type="Proteomes" id="UP000807469"/>
    </source>
</evidence>
<feature type="compositionally biased region" description="Basic and acidic residues" evidence="1">
    <location>
        <begin position="37"/>
        <end position="53"/>
    </location>
</feature>
<keyword evidence="3" id="KW-1185">Reference proteome</keyword>
<dbReference type="Proteomes" id="UP000807469">
    <property type="component" value="Unassembled WGS sequence"/>
</dbReference>
<protein>
    <submittedName>
        <fullName evidence="2">Uncharacterized protein</fullName>
    </submittedName>
</protein>
<accession>A0A9P5YR24</accession>
<evidence type="ECO:0000313" key="2">
    <source>
        <dbReference type="EMBL" id="KAF9472381.1"/>
    </source>
</evidence>
<comment type="caution">
    <text evidence="2">The sequence shown here is derived from an EMBL/GenBank/DDBJ whole genome shotgun (WGS) entry which is preliminary data.</text>
</comment>
<proteinExistence type="predicted"/>
<gene>
    <name evidence="2" type="ORF">BDN70DRAFT_938227</name>
</gene>
<sequence>MPHDQDKVYCPVRVSRISFTSLPLSPLPHRQQGNAKWMHDDERHPEATRRIHPADPAPPPANGPNKSEYIPPLLSRFFRARKYRLECATASAKPRAPIGALFTYVVQHPREPATPARLSTAPYTSRHPIRAYAGDSIPILLSHGSKNLNPAPPPPPTNPPYKGLG</sequence>
<organism evidence="2 3">
    <name type="scientific">Pholiota conissans</name>
    <dbReference type="NCBI Taxonomy" id="109636"/>
    <lineage>
        <taxon>Eukaryota</taxon>
        <taxon>Fungi</taxon>
        <taxon>Dikarya</taxon>
        <taxon>Basidiomycota</taxon>
        <taxon>Agaricomycotina</taxon>
        <taxon>Agaricomycetes</taxon>
        <taxon>Agaricomycetidae</taxon>
        <taxon>Agaricales</taxon>
        <taxon>Agaricineae</taxon>
        <taxon>Strophariaceae</taxon>
        <taxon>Pholiota</taxon>
    </lineage>
</organism>
<reference evidence="2" key="1">
    <citation type="submission" date="2020-11" db="EMBL/GenBank/DDBJ databases">
        <authorList>
            <consortium name="DOE Joint Genome Institute"/>
            <person name="Ahrendt S."/>
            <person name="Riley R."/>
            <person name="Andreopoulos W."/>
            <person name="Labutti K."/>
            <person name="Pangilinan J."/>
            <person name="Ruiz-Duenas F.J."/>
            <person name="Barrasa J.M."/>
            <person name="Sanchez-Garcia M."/>
            <person name="Camarero S."/>
            <person name="Miyauchi S."/>
            <person name="Serrano A."/>
            <person name="Linde D."/>
            <person name="Babiker R."/>
            <person name="Drula E."/>
            <person name="Ayuso-Fernandez I."/>
            <person name="Pacheco R."/>
            <person name="Padilla G."/>
            <person name="Ferreira P."/>
            <person name="Barriuso J."/>
            <person name="Kellner H."/>
            <person name="Castanera R."/>
            <person name="Alfaro M."/>
            <person name="Ramirez L."/>
            <person name="Pisabarro A.G."/>
            <person name="Kuo A."/>
            <person name="Tritt A."/>
            <person name="Lipzen A."/>
            <person name="He G."/>
            <person name="Yan M."/>
            <person name="Ng V."/>
            <person name="Cullen D."/>
            <person name="Martin F."/>
            <person name="Rosso M.-N."/>
            <person name="Henrissat B."/>
            <person name="Hibbett D."/>
            <person name="Martinez A.T."/>
            <person name="Grigoriev I.V."/>
        </authorList>
    </citation>
    <scope>NUCLEOTIDE SEQUENCE</scope>
    <source>
        <strain evidence="2">CIRM-BRFM 674</strain>
    </source>
</reference>
<feature type="compositionally biased region" description="Pro residues" evidence="1">
    <location>
        <begin position="150"/>
        <end position="159"/>
    </location>
</feature>
<evidence type="ECO:0000256" key="1">
    <source>
        <dbReference type="SAM" id="MobiDB-lite"/>
    </source>
</evidence>
<feature type="region of interest" description="Disordered" evidence="1">
    <location>
        <begin position="22"/>
        <end position="69"/>
    </location>
</feature>
<name>A0A9P5YR24_9AGAR</name>
<feature type="region of interest" description="Disordered" evidence="1">
    <location>
        <begin position="141"/>
        <end position="165"/>
    </location>
</feature>
<dbReference type="EMBL" id="MU155542">
    <property type="protein sequence ID" value="KAF9472381.1"/>
    <property type="molecule type" value="Genomic_DNA"/>
</dbReference>